<dbReference type="GO" id="GO:0031267">
    <property type="term" value="F:small GTPase binding"/>
    <property type="evidence" value="ECO:0007669"/>
    <property type="project" value="InterPro"/>
</dbReference>
<keyword evidence="7" id="KW-0653">Protein transport</keyword>
<comment type="subcellular location">
    <subcellularLocation>
        <location evidence="2">Cytoplasm</location>
    </subcellularLocation>
    <subcellularLocation>
        <location evidence="1">Nucleus</location>
    </subcellularLocation>
</comment>
<gene>
    <name evidence="11" type="ORF">NP493_15g03058</name>
</gene>
<evidence type="ECO:0000256" key="7">
    <source>
        <dbReference type="ARBA" id="ARBA00022927"/>
    </source>
</evidence>
<dbReference type="Pfam" id="PF03810">
    <property type="entry name" value="IBN_N"/>
    <property type="match status" value="1"/>
</dbReference>
<dbReference type="Pfam" id="PF03378">
    <property type="entry name" value="CAS_CSE1"/>
    <property type="match status" value="1"/>
</dbReference>
<dbReference type="PANTHER" id="PTHR10997">
    <property type="entry name" value="IMPORTIN-7, 8, 11"/>
    <property type="match status" value="1"/>
</dbReference>
<name>A0AAD9UL30_RIDPI</name>
<keyword evidence="12" id="KW-1185">Reference proteome</keyword>
<dbReference type="PANTHER" id="PTHR10997:SF8">
    <property type="entry name" value="EXPORTIN-2"/>
    <property type="match status" value="1"/>
</dbReference>
<dbReference type="PROSITE" id="PS50166">
    <property type="entry name" value="IMPORTIN_B_NT"/>
    <property type="match status" value="1"/>
</dbReference>
<evidence type="ECO:0000259" key="10">
    <source>
        <dbReference type="PROSITE" id="PS50166"/>
    </source>
</evidence>
<comment type="caution">
    <text evidence="11">The sequence shown here is derived from an EMBL/GenBank/DDBJ whole genome shotgun (WGS) entry which is preliminary data.</text>
</comment>
<dbReference type="GO" id="GO:0005829">
    <property type="term" value="C:cytosol"/>
    <property type="evidence" value="ECO:0007669"/>
    <property type="project" value="TreeGrafter"/>
</dbReference>
<dbReference type="GO" id="GO:0005049">
    <property type="term" value="F:nuclear export signal receptor activity"/>
    <property type="evidence" value="ECO:0007669"/>
    <property type="project" value="TreeGrafter"/>
</dbReference>
<evidence type="ECO:0000256" key="5">
    <source>
        <dbReference type="ARBA" id="ARBA00022448"/>
    </source>
</evidence>
<proteinExistence type="inferred from homology"/>
<comment type="similarity">
    <text evidence="3">Belongs to the XPO2/CSE1 family.</text>
</comment>
<dbReference type="GO" id="GO:0006611">
    <property type="term" value="P:protein export from nucleus"/>
    <property type="evidence" value="ECO:0007669"/>
    <property type="project" value="TreeGrafter"/>
</dbReference>
<feature type="domain" description="Importin N-terminal" evidence="10">
    <location>
        <begin position="29"/>
        <end position="103"/>
    </location>
</feature>
<evidence type="ECO:0000256" key="6">
    <source>
        <dbReference type="ARBA" id="ARBA00022490"/>
    </source>
</evidence>
<dbReference type="EMBL" id="JAODUO010000014">
    <property type="protein sequence ID" value="KAK2193331.1"/>
    <property type="molecule type" value="Genomic_DNA"/>
</dbReference>
<evidence type="ECO:0000256" key="1">
    <source>
        <dbReference type="ARBA" id="ARBA00004123"/>
    </source>
</evidence>
<evidence type="ECO:0000256" key="3">
    <source>
        <dbReference type="ARBA" id="ARBA00008669"/>
    </source>
</evidence>
<reference evidence="11" key="1">
    <citation type="journal article" date="2023" name="Mol. Biol. Evol.">
        <title>Third-Generation Sequencing Reveals the Adaptive Role of the Epigenome in Three Deep-Sea Polychaetes.</title>
        <authorList>
            <person name="Perez M."/>
            <person name="Aroh O."/>
            <person name="Sun Y."/>
            <person name="Lan Y."/>
            <person name="Juniper S.K."/>
            <person name="Young C.R."/>
            <person name="Angers B."/>
            <person name="Qian P.Y."/>
        </authorList>
    </citation>
    <scope>NUCLEOTIDE SEQUENCE</scope>
    <source>
        <strain evidence="11">R07B-5</strain>
    </source>
</reference>
<dbReference type="Proteomes" id="UP001209878">
    <property type="component" value="Unassembled WGS sequence"/>
</dbReference>
<evidence type="ECO:0000256" key="8">
    <source>
        <dbReference type="ARBA" id="ARBA00023242"/>
    </source>
</evidence>
<sequence>MELNDSNIQTLAAYLQKTLSPDPTERRGAEKFLESVEKNQNYSVLLLHLMDKQDADIHIRVSAAITFKNYVKRNWRITEDDGDLMHASDRLTVKQSIIALMLKSPEQIQKQLSDAISIIGREDFPDKWPDLIQEMVTKFSSGDFHIINGVLRTAHSIFKRYRHEFKSQKLWTEIKFVLDNFAAPLTQLFAATMELAKTHAADPNALKIIFSSLVLISKIFYSLNFQDLPEYFEENMTAWMDHFHTLLTTDNKLLETDDEEQAGLLEQVKSQICDNIALYAQKYDEEFAPHLPKFVSAVWNLLINTGPQVKYDLLVSNAIQFLASVAERPAYKHLFEASDTLASICEKVIVPNMQFREADEELFEDDPEEYIRKDIEGSDVDTRRRAACDLVRALSKSFEGPVIQNFSTYVQAMLQEYAKNPATNWKSKDVAIFLVTSLAAKAQTQKHGITQTSELVNISDFFNSHIVPDLQSPNVNEFPVLKADAIKYIMVFRTQLSRDVLVAVIPLLVRHLLANNRVVHSYAACAIEKTFTVKANGGQPAVTAADIQTSIEPLLMNLFSAMNLPGSSENEYLMKAIMRSFSLLQTAIIPYISVLVTKLTQKLVAVSKNPSKPHFNHYLFESICVAIRITCLTSPQAVSSFEEGLFPPFQDVLQQDVQEFIPYVFQILSLLLEMHTDSVPSAYMALFPHLLQPILWERPGNIPPLVRLLQAYIEKGAKQIEADKVNGLLGIFQKLIASRSNDHQGFYLLNTMVEHMPEAILATYIKQVFFVLFQRLQSSKTTKYIKSILVFFCLFATKYGPTALIDTIDSIQPESITPKLFGMVLEKLFIAELQKVSGQTERKICAVGITRLLTEASAMMQGEYQKYWAPLLQSLIGLFELPTDETIPEDEHFIEIEDTAGYQTAYSQLMFAGKKERDPCAVIPDVKINLAKCLHKLSTGSPGMVLPLITAGLQPDASTYLQQYLNAAGVSLS</sequence>
<dbReference type="GO" id="GO:0006606">
    <property type="term" value="P:protein import into nucleus"/>
    <property type="evidence" value="ECO:0007669"/>
    <property type="project" value="TreeGrafter"/>
</dbReference>
<organism evidence="11 12">
    <name type="scientific">Ridgeia piscesae</name>
    <name type="common">Tubeworm</name>
    <dbReference type="NCBI Taxonomy" id="27915"/>
    <lineage>
        <taxon>Eukaryota</taxon>
        <taxon>Metazoa</taxon>
        <taxon>Spiralia</taxon>
        <taxon>Lophotrochozoa</taxon>
        <taxon>Annelida</taxon>
        <taxon>Polychaeta</taxon>
        <taxon>Sedentaria</taxon>
        <taxon>Canalipalpata</taxon>
        <taxon>Sabellida</taxon>
        <taxon>Siboglinidae</taxon>
        <taxon>Ridgeia</taxon>
    </lineage>
</organism>
<keyword evidence="5" id="KW-0813">Transport</keyword>
<dbReference type="InterPro" id="IPR011989">
    <property type="entry name" value="ARM-like"/>
</dbReference>
<dbReference type="SUPFAM" id="SSF48371">
    <property type="entry name" value="ARM repeat"/>
    <property type="match status" value="1"/>
</dbReference>
<dbReference type="InterPro" id="IPR001494">
    <property type="entry name" value="Importin-beta_N"/>
</dbReference>
<dbReference type="SMART" id="SM00913">
    <property type="entry name" value="IBN_N"/>
    <property type="match status" value="1"/>
</dbReference>
<dbReference type="AlphaFoldDB" id="A0AAD9UL30"/>
<dbReference type="Gene3D" id="1.25.10.10">
    <property type="entry name" value="Leucine-rich Repeat Variant"/>
    <property type="match status" value="1"/>
</dbReference>
<dbReference type="InterPro" id="IPR013713">
    <property type="entry name" value="XPO2_central"/>
</dbReference>
<evidence type="ECO:0000256" key="9">
    <source>
        <dbReference type="ARBA" id="ARBA00030693"/>
    </source>
</evidence>
<evidence type="ECO:0000256" key="2">
    <source>
        <dbReference type="ARBA" id="ARBA00004496"/>
    </source>
</evidence>
<dbReference type="InterPro" id="IPR016024">
    <property type="entry name" value="ARM-type_fold"/>
</dbReference>
<accession>A0AAD9UL30</accession>
<keyword evidence="6" id="KW-0963">Cytoplasm</keyword>
<dbReference type="Pfam" id="PF08506">
    <property type="entry name" value="Cse1"/>
    <property type="match status" value="1"/>
</dbReference>
<keyword evidence="8" id="KW-0539">Nucleus</keyword>
<evidence type="ECO:0000313" key="12">
    <source>
        <dbReference type="Proteomes" id="UP001209878"/>
    </source>
</evidence>
<protein>
    <recommendedName>
        <fullName evidence="4">Exportin-2</fullName>
    </recommendedName>
    <alternativeName>
        <fullName evidence="9">Importin-alpha re-exporter</fullName>
    </alternativeName>
</protein>
<dbReference type="GO" id="GO:0005635">
    <property type="term" value="C:nuclear envelope"/>
    <property type="evidence" value="ECO:0007669"/>
    <property type="project" value="TreeGrafter"/>
</dbReference>
<evidence type="ECO:0000256" key="4">
    <source>
        <dbReference type="ARBA" id="ARBA00018945"/>
    </source>
</evidence>
<evidence type="ECO:0000313" key="11">
    <source>
        <dbReference type="EMBL" id="KAK2193331.1"/>
    </source>
</evidence>
<dbReference type="FunFam" id="1.25.10.10:FF:000057">
    <property type="entry name" value="Exportin-2 isoform 1"/>
    <property type="match status" value="1"/>
</dbReference>
<dbReference type="InterPro" id="IPR005043">
    <property type="entry name" value="XPO2_C"/>
</dbReference>